<keyword evidence="3" id="KW-1185">Reference proteome</keyword>
<dbReference type="AlphaFoldDB" id="A0A4R6WUU8"/>
<proteinExistence type="predicted"/>
<reference evidence="2 3" key="1">
    <citation type="submission" date="2019-03" db="EMBL/GenBank/DDBJ databases">
        <title>Genomic Encyclopedia of Type Strains, Phase III (KMG-III): the genomes of soil and plant-associated and newly described type strains.</title>
        <authorList>
            <person name="Whitman W."/>
        </authorList>
    </citation>
    <scope>NUCLEOTIDE SEQUENCE [LARGE SCALE GENOMIC DNA]</scope>
    <source>
        <strain evidence="2 3">CGMCC 1.7660</strain>
    </source>
</reference>
<feature type="compositionally biased region" description="Basic and acidic residues" evidence="1">
    <location>
        <begin position="20"/>
        <end position="29"/>
    </location>
</feature>
<evidence type="ECO:0000313" key="3">
    <source>
        <dbReference type="Proteomes" id="UP000295783"/>
    </source>
</evidence>
<sequence length="170" mass="19001">MLSMFSKRQAPEKPGPNNRIEPKSTRGRNDNVTPLKMPPKVEGDGARAMARPEVERLKMFENAPNSGQYLYHLASDIRSFTRAETESAVVKCTPVEVQRVARLLAKLKGRYLAQVVDLGSLKRASIGELDIGELRRAREMAEEVERGLNALREAIERGDLPLDGVKSEYP</sequence>
<comment type="caution">
    <text evidence="2">The sequence shown here is derived from an EMBL/GenBank/DDBJ whole genome shotgun (WGS) entry which is preliminary data.</text>
</comment>
<protein>
    <submittedName>
        <fullName evidence="2">Uncharacterized protein</fullName>
    </submittedName>
</protein>
<gene>
    <name evidence="2" type="ORF">A8950_0747</name>
</gene>
<organism evidence="2 3">
    <name type="scientific">Dongia mobilis</name>
    <dbReference type="NCBI Taxonomy" id="578943"/>
    <lineage>
        <taxon>Bacteria</taxon>
        <taxon>Pseudomonadati</taxon>
        <taxon>Pseudomonadota</taxon>
        <taxon>Alphaproteobacteria</taxon>
        <taxon>Rhodospirillales</taxon>
        <taxon>Dongiaceae</taxon>
        <taxon>Dongia</taxon>
    </lineage>
</organism>
<accession>A0A4R6WUU8</accession>
<evidence type="ECO:0000313" key="2">
    <source>
        <dbReference type="EMBL" id="TDQ84199.1"/>
    </source>
</evidence>
<feature type="region of interest" description="Disordered" evidence="1">
    <location>
        <begin position="1"/>
        <end position="47"/>
    </location>
</feature>
<name>A0A4R6WUU8_9PROT</name>
<dbReference type="EMBL" id="SNYW01000006">
    <property type="protein sequence ID" value="TDQ84199.1"/>
    <property type="molecule type" value="Genomic_DNA"/>
</dbReference>
<dbReference type="Proteomes" id="UP000295783">
    <property type="component" value="Unassembled WGS sequence"/>
</dbReference>
<evidence type="ECO:0000256" key="1">
    <source>
        <dbReference type="SAM" id="MobiDB-lite"/>
    </source>
</evidence>